<reference evidence="2" key="1">
    <citation type="submission" date="2020-03" db="EMBL/GenBank/DDBJ databases">
        <authorList>
            <person name="Weist P."/>
        </authorList>
    </citation>
    <scope>NUCLEOTIDE SEQUENCE</scope>
</reference>
<keyword evidence="3" id="KW-1185">Reference proteome</keyword>
<organism evidence="2 3">
    <name type="scientific">Pleuronectes platessa</name>
    <name type="common">European plaice</name>
    <dbReference type="NCBI Taxonomy" id="8262"/>
    <lineage>
        <taxon>Eukaryota</taxon>
        <taxon>Metazoa</taxon>
        <taxon>Chordata</taxon>
        <taxon>Craniata</taxon>
        <taxon>Vertebrata</taxon>
        <taxon>Euteleostomi</taxon>
        <taxon>Actinopterygii</taxon>
        <taxon>Neopterygii</taxon>
        <taxon>Teleostei</taxon>
        <taxon>Neoteleostei</taxon>
        <taxon>Acanthomorphata</taxon>
        <taxon>Carangaria</taxon>
        <taxon>Pleuronectiformes</taxon>
        <taxon>Pleuronectoidei</taxon>
        <taxon>Pleuronectidae</taxon>
        <taxon>Pleuronectes</taxon>
    </lineage>
</organism>
<evidence type="ECO:0000313" key="3">
    <source>
        <dbReference type="Proteomes" id="UP001153269"/>
    </source>
</evidence>
<feature type="compositionally biased region" description="Polar residues" evidence="1">
    <location>
        <begin position="90"/>
        <end position="100"/>
    </location>
</feature>
<accession>A0A9N7VPD5</accession>
<gene>
    <name evidence="2" type="ORF">PLEPLA_LOCUS40702</name>
</gene>
<dbReference type="AlphaFoldDB" id="A0A9N7VPD5"/>
<evidence type="ECO:0000256" key="1">
    <source>
        <dbReference type="SAM" id="MobiDB-lite"/>
    </source>
</evidence>
<dbReference type="Proteomes" id="UP001153269">
    <property type="component" value="Unassembled WGS sequence"/>
</dbReference>
<feature type="region of interest" description="Disordered" evidence="1">
    <location>
        <begin position="1"/>
        <end position="100"/>
    </location>
</feature>
<proteinExistence type="predicted"/>
<feature type="compositionally biased region" description="Basic and acidic residues" evidence="1">
    <location>
        <begin position="51"/>
        <end position="69"/>
    </location>
</feature>
<protein>
    <submittedName>
        <fullName evidence="2">Uncharacterized protein</fullName>
    </submittedName>
</protein>
<sequence length="100" mass="11300">MEPPSQTPSRDKSCETPTWSSNPFRKPLTEPRAGSSQKCEDEGLWSLVGGERGRKQKREETCRGQKEVQLEPSGNLHAPSLTHTELCDQPPQQRNKNSKR</sequence>
<dbReference type="EMBL" id="CADEAL010004149">
    <property type="protein sequence ID" value="CAB1452952.1"/>
    <property type="molecule type" value="Genomic_DNA"/>
</dbReference>
<comment type="caution">
    <text evidence="2">The sequence shown here is derived from an EMBL/GenBank/DDBJ whole genome shotgun (WGS) entry which is preliminary data.</text>
</comment>
<evidence type="ECO:0000313" key="2">
    <source>
        <dbReference type="EMBL" id="CAB1452952.1"/>
    </source>
</evidence>
<name>A0A9N7VPD5_PLEPL</name>